<keyword evidence="4" id="KW-0788">Thiol protease</keyword>
<evidence type="ECO:0000313" key="7">
    <source>
        <dbReference type="EMBL" id="CAA6820962.1"/>
    </source>
</evidence>
<dbReference type="PANTHER" id="PTHR47053">
    <property type="entry name" value="MUREIN DD-ENDOPEPTIDASE MEPH-RELATED"/>
    <property type="match status" value="1"/>
</dbReference>
<keyword evidence="3" id="KW-0378">Hydrolase</keyword>
<feature type="signal peptide" evidence="5">
    <location>
        <begin position="1"/>
        <end position="24"/>
    </location>
</feature>
<evidence type="ECO:0000256" key="4">
    <source>
        <dbReference type="ARBA" id="ARBA00022807"/>
    </source>
</evidence>
<dbReference type="InterPro" id="IPR051202">
    <property type="entry name" value="Peptidase_C40"/>
</dbReference>
<reference evidence="7" key="1">
    <citation type="submission" date="2020-01" db="EMBL/GenBank/DDBJ databases">
        <authorList>
            <person name="Meier V. D."/>
            <person name="Meier V D."/>
        </authorList>
    </citation>
    <scope>NUCLEOTIDE SEQUENCE</scope>
    <source>
        <strain evidence="7">HLG_WM_MAG_02</strain>
    </source>
</reference>
<keyword evidence="5" id="KW-0732">Signal</keyword>
<dbReference type="Pfam" id="PF00877">
    <property type="entry name" value="NLPC_P60"/>
    <property type="match status" value="1"/>
</dbReference>
<evidence type="ECO:0000259" key="6">
    <source>
        <dbReference type="PROSITE" id="PS51935"/>
    </source>
</evidence>
<sequence length="205" mass="23461">MKKALMFKFMLLGTILFISACSHKQVKVEKKSIEPNFANTDVNTSTSINLTELSSTTIPNTEIKKIWIPLKIEDEIEWNAKELLGKKYVWGATGPHTYDCSGFTQKIYDDLGIKIPRVSRHQATVGELVYFSDLQKGDMVFFETNKKRPGRVTHVGIYLGNGDFIHASSTAKEIVICNFDKDCFYKETFLWGRRVLQLKEHLAFK</sequence>
<evidence type="ECO:0000256" key="5">
    <source>
        <dbReference type="SAM" id="SignalP"/>
    </source>
</evidence>
<feature type="chain" id="PRO_5027789282" evidence="5">
    <location>
        <begin position="25"/>
        <end position="205"/>
    </location>
</feature>
<protein>
    <submittedName>
        <fullName evidence="7">Peptidoglycan lytic protein P45</fullName>
    </submittedName>
</protein>
<dbReference type="InterPro" id="IPR038765">
    <property type="entry name" value="Papain-like_cys_pep_sf"/>
</dbReference>
<gene>
    <name evidence="7" type="ORF">HELGO_WM19474</name>
</gene>
<name>A0A6S6TJ83_9BACT</name>
<comment type="similarity">
    <text evidence="1">Belongs to the peptidase C40 family.</text>
</comment>
<dbReference type="PROSITE" id="PS51257">
    <property type="entry name" value="PROKAR_LIPOPROTEIN"/>
    <property type="match status" value="1"/>
</dbReference>
<proteinExistence type="inferred from homology"/>
<dbReference type="PROSITE" id="PS51935">
    <property type="entry name" value="NLPC_P60"/>
    <property type="match status" value="1"/>
</dbReference>
<dbReference type="SUPFAM" id="SSF54001">
    <property type="entry name" value="Cysteine proteinases"/>
    <property type="match status" value="1"/>
</dbReference>
<dbReference type="InterPro" id="IPR000064">
    <property type="entry name" value="NLP_P60_dom"/>
</dbReference>
<dbReference type="EMBL" id="CACVAZ010000138">
    <property type="protein sequence ID" value="CAA6820962.1"/>
    <property type="molecule type" value="Genomic_DNA"/>
</dbReference>
<dbReference type="Gene3D" id="3.90.1720.10">
    <property type="entry name" value="endopeptidase domain like (from Nostoc punctiforme)"/>
    <property type="match status" value="1"/>
</dbReference>
<feature type="domain" description="NlpC/P60" evidence="6">
    <location>
        <begin position="69"/>
        <end position="196"/>
    </location>
</feature>
<accession>A0A6S6TJ83</accession>
<dbReference type="PANTHER" id="PTHR47053:SF1">
    <property type="entry name" value="MUREIN DD-ENDOPEPTIDASE MEPH-RELATED"/>
    <property type="match status" value="1"/>
</dbReference>
<keyword evidence="2" id="KW-0645">Protease</keyword>
<dbReference type="GO" id="GO:0008234">
    <property type="term" value="F:cysteine-type peptidase activity"/>
    <property type="evidence" value="ECO:0007669"/>
    <property type="project" value="UniProtKB-KW"/>
</dbReference>
<dbReference type="AlphaFoldDB" id="A0A6S6TJ83"/>
<evidence type="ECO:0000256" key="3">
    <source>
        <dbReference type="ARBA" id="ARBA00022801"/>
    </source>
</evidence>
<evidence type="ECO:0000256" key="2">
    <source>
        <dbReference type="ARBA" id="ARBA00022670"/>
    </source>
</evidence>
<evidence type="ECO:0000256" key="1">
    <source>
        <dbReference type="ARBA" id="ARBA00007074"/>
    </source>
</evidence>
<dbReference type="GO" id="GO:0006508">
    <property type="term" value="P:proteolysis"/>
    <property type="evidence" value="ECO:0007669"/>
    <property type="project" value="UniProtKB-KW"/>
</dbReference>
<organism evidence="7">
    <name type="scientific">uncultured Sulfurovum sp</name>
    <dbReference type="NCBI Taxonomy" id="269237"/>
    <lineage>
        <taxon>Bacteria</taxon>
        <taxon>Pseudomonadati</taxon>
        <taxon>Campylobacterota</taxon>
        <taxon>Epsilonproteobacteria</taxon>
        <taxon>Campylobacterales</taxon>
        <taxon>Sulfurovaceae</taxon>
        <taxon>Sulfurovum</taxon>
        <taxon>environmental samples</taxon>
    </lineage>
</organism>